<feature type="region of interest" description="Disordered" evidence="1">
    <location>
        <begin position="377"/>
        <end position="401"/>
    </location>
</feature>
<dbReference type="AlphaFoldDB" id="A0A2H2ZRC2"/>
<dbReference type="EMBL" id="LFMI01000625">
    <property type="protein sequence ID" value="OTA05710.1"/>
    <property type="molecule type" value="Genomic_DNA"/>
</dbReference>
<dbReference type="Gene3D" id="1.10.510.10">
    <property type="entry name" value="Transferase(Phosphotransferase) domain 1"/>
    <property type="match status" value="1"/>
</dbReference>
<evidence type="ECO:0000313" key="2">
    <source>
        <dbReference type="EMBL" id="OTA05710.1"/>
    </source>
</evidence>
<keyword evidence="3" id="KW-1185">Reference proteome</keyword>
<gene>
    <name evidence="2" type="ORF">A9Z42_0063920</name>
</gene>
<feature type="compositionally biased region" description="Basic and acidic residues" evidence="1">
    <location>
        <begin position="212"/>
        <end position="224"/>
    </location>
</feature>
<accession>A0A2H2ZRC2</accession>
<feature type="compositionally biased region" description="Basic and acidic residues" evidence="1">
    <location>
        <begin position="382"/>
        <end position="401"/>
    </location>
</feature>
<evidence type="ECO:0008006" key="4">
    <source>
        <dbReference type="Google" id="ProtNLM"/>
    </source>
</evidence>
<proteinExistence type="predicted"/>
<comment type="caution">
    <text evidence="2">The sequence shown here is derived from an EMBL/GenBank/DDBJ whole genome shotgun (WGS) entry which is preliminary data.</text>
</comment>
<reference evidence="2 3" key="1">
    <citation type="journal article" date="2015" name="Genome Announc.">
        <title>Genome sequence and annotation of Trichoderma parareesei, the ancestor of the cellulase producer Trichoderma reesei.</title>
        <authorList>
            <person name="Yang D."/>
            <person name="Pomraning K."/>
            <person name="Kopchinskiy A."/>
            <person name="Karimi Aghcheh R."/>
            <person name="Atanasova L."/>
            <person name="Chenthamara K."/>
            <person name="Baker S.E."/>
            <person name="Zhang R."/>
            <person name="Shen Q."/>
            <person name="Freitag M."/>
            <person name="Kubicek C.P."/>
            <person name="Druzhinina I.S."/>
        </authorList>
    </citation>
    <scope>NUCLEOTIDE SEQUENCE [LARGE SCALE GENOMIC DNA]</scope>
    <source>
        <strain evidence="2 3">CBS 125925</strain>
    </source>
</reference>
<feature type="region of interest" description="Disordered" evidence="1">
    <location>
        <begin position="1"/>
        <end position="26"/>
    </location>
</feature>
<protein>
    <recommendedName>
        <fullName evidence="4">Protein kinase domain-containing protein</fullName>
    </recommendedName>
</protein>
<dbReference type="InterPro" id="IPR011009">
    <property type="entry name" value="Kinase-like_dom_sf"/>
</dbReference>
<feature type="region of interest" description="Disordered" evidence="1">
    <location>
        <begin position="200"/>
        <end position="224"/>
    </location>
</feature>
<sequence>MLINNLDPALKLPTENPPPSHHHHHQKTIIVPYKPPLTLSIQEHAPADPYGHGYLTSTTNCPAKADRKTLKRHTKLSWCLLNKLTRPLSNNNNNNNNNTKHSHQLHITSQIACGDNRGAQLVRCHLDQDRATAYVAKIYDPLYYDFADKTDREIPVDVAWLAEHDYRREAAAYAELKRCRQDGRFTPRYFGSWIFDMAHGGGQEEEEEKEEKEEGKEDREEQGETRPVHMILLEALDGRTMFSLLESKQHLKLSLRLRLDIFARVLEAATALRFYNVAQDDLAPRNVMLTGLDFDSPHQSVDRVVLFDFNEAVVLTHHKCRIVHDKVATDRPTMSPRCRFWSDFPYEFGDWVYPLFQRKNTFKCWLLSRWGDDETFGGTPTESEKKLRRQDRYEEPPPLRDDELDEKLVKQLNEELGRDWRRFV</sequence>
<name>A0A2H2ZRC2_TRIPA</name>
<dbReference type="SUPFAM" id="SSF56112">
    <property type="entry name" value="Protein kinase-like (PK-like)"/>
    <property type="match status" value="1"/>
</dbReference>
<dbReference type="OrthoDB" id="4267316at2759"/>
<evidence type="ECO:0000313" key="3">
    <source>
        <dbReference type="Proteomes" id="UP000219286"/>
    </source>
</evidence>
<evidence type="ECO:0000256" key="1">
    <source>
        <dbReference type="SAM" id="MobiDB-lite"/>
    </source>
</evidence>
<dbReference type="Proteomes" id="UP000219286">
    <property type="component" value="Unassembled WGS sequence"/>
</dbReference>
<organism evidence="2 3">
    <name type="scientific">Trichoderma parareesei</name>
    <name type="common">Filamentous fungus</name>
    <dbReference type="NCBI Taxonomy" id="858221"/>
    <lineage>
        <taxon>Eukaryota</taxon>
        <taxon>Fungi</taxon>
        <taxon>Dikarya</taxon>
        <taxon>Ascomycota</taxon>
        <taxon>Pezizomycotina</taxon>
        <taxon>Sordariomycetes</taxon>
        <taxon>Hypocreomycetidae</taxon>
        <taxon>Hypocreales</taxon>
        <taxon>Hypocreaceae</taxon>
        <taxon>Trichoderma</taxon>
    </lineage>
</organism>